<accession>A0ABR3H741</accession>
<dbReference type="Proteomes" id="UP001549920">
    <property type="component" value="Unassembled WGS sequence"/>
</dbReference>
<comment type="caution">
    <text evidence="2">The sequence shown here is derived from an EMBL/GenBank/DDBJ whole genome shotgun (WGS) entry which is preliminary data.</text>
</comment>
<dbReference type="EMBL" id="JBEUOH010000025">
    <property type="protein sequence ID" value="KAL0860607.1"/>
    <property type="molecule type" value="Genomic_DNA"/>
</dbReference>
<sequence>MNRNFQNVVLLVLFRSCVCDSETIINRENVESMENFQYTNGSVSEVSALLYKTANKFYCKFKNIENAELIIYGTKGWSFPKQTVNLTLSFPGKNKAERSAKMEPPYIITGFTVILLADGKESQGFITGGGILQESISLTFVCTDVSLLVYEFWLYGIRQNTPSFQEAMATGLHIVPKDMCSPSIYYV</sequence>
<keyword evidence="1" id="KW-0732">Signal</keyword>
<evidence type="ECO:0000313" key="2">
    <source>
        <dbReference type="EMBL" id="KAL0860607.1"/>
    </source>
</evidence>
<evidence type="ECO:0000313" key="3">
    <source>
        <dbReference type="Proteomes" id="UP001549920"/>
    </source>
</evidence>
<gene>
    <name evidence="2" type="ORF">ABMA27_009961</name>
</gene>
<organism evidence="2 3">
    <name type="scientific">Loxostege sticticalis</name>
    <name type="common">Beet webworm moth</name>
    <dbReference type="NCBI Taxonomy" id="481309"/>
    <lineage>
        <taxon>Eukaryota</taxon>
        <taxon>Metazoa</taxon>
        <taxon>Ecdysozoa</taxon>
        <taxon>Arthropoda</taxon>
        <taxon>Hexapoda</taxon>
        <taxon>Insecta</taxon>
        <taxon>Pterygota</taxon>
        <taxon>Neoptera</taxon>
        <taxon>Endopterygota</taxon>
        <taxon>Lepidoptera</taxon>
        <taxon>Glossata</taxon>
        <taxon>Ditrysia</taxon>
        <taxon>Pyraloidea</taxon>
        <taxon>Crambidae</taxon>
        <taxon>Pyraustinae</taxon>
        <taxon>Loxostege</taxon>
    </lineage>
</organism>
<proteinExistence type="predicted"/>
<evidence type="ECO:0000256" key="1">
    <source>
        <dbReference type="SAM" id="SignalP"/>
    </source>
</evidence>
<protein>
    <submittedName>
        <fullName evidence="2">Uncharacterized protein</fullName>
    </submittedName>
</protein>
<feature type="signal peptide" evidence="1">
    <location>
        <begin position="1"/>
        <end position="19"/>
    </location>
</feature>
<feature type="chain" id="PRO_5046499173" evidence="1">
    <location>
        <begin position="20"/>
        <end position="187"/>
    </location>
</feature>
<name>A0ABR3H741_LOXSC</name>
<reference evidence="2 3" key="1">
    <citation type="submission" date="2024-06" db="EMBL/GenBank/DDBJ databases">
        <title>A chromosome-level genome assembly of beet webworm, Loxostege sticticalis.</title>
        <authorList>
            <person name="Zhang Y."/>
        </authorList>
    </citation>
    <scope>NUCLEOTIDE SEQUENCE [LARGE SCALE GENOMIC DNA]</scope>
    <source>
        <strain evidence="2">AQ026</strain>
        <tissue evidence="2">Whole body</tissue>
    </source>
</reference>
<keyword evidence="3" id="KW-1185">Reference proteome</keyword>